<dbReference type="AlphaFoldDB" id="C8VZM2"/>
<sequence length="35" mass="4004">MGINEAASQAKYNEQLGKLEIQLLNYSKYLCSLRI</sequence>
<keyword evidence="2" id="KW-1185">Reference proteome</keyword>
<name>C8VZM2_DESAS</name>
<evidence type="ECO:0000313" key="2">
    <source>
        <dbReference type="Proteomes" id="UP000002217"/>
    </source>
</evidence>
<protein>
    <submittedName>
        <fullName evidence="1">Uncharacterized protein</fullName>
    </submittedName>
</protein>
<dbReference type="Proteomes" id="UP000002217">
    <property type="component" value="Chromosome"/>
</dbReference>
<dbReference type="HOGENOM" id="CLU_3364585_0_0_9"/>
<dbReference type="EMBL" id="CP001720">
    <property type="protein sequence ID" value="ACV63000.1"/>
    <property type="molecule type" value="Genomic_DNA"/>
</dbReference>
<accession>C8VZM2</accession>
<proteinExistence type="predicted"/>
<dbReference type="KEGG" id="dae:Dtox_2179"/>
<organism evidence="1 2">
    <name type="scientific">Desulfofarcimen acetoxidans (strain ATCC 49208 / DSM 771 / KCTC 5769 / VKM B-1644 / 5575)</name>
    <name type="common">Desulfotomaculum acetoxidans</name>
    <dbReference type="NCBI Taxonomy" id="485916"/>
    <lineage>
        <taxon>Bacteria</taxon>
        <taxon>Bacillati</taxon>
        <taxon>Bacillota</taxon>
        <taxon>Clostridia</taxon>
        <taxon>Eubacteriales</taxon>
        <taxon>Peptococcaceae</taxon>
        <taxon>Desulfofarcimen</taxon>
    </lineage>
</organism>
<reference evidence="1 2" key="1">
    <citation type="journal article" date="2009" name="Stand. Genomic Sci.">
        <title>Complete genome sequence of Desulfotomaculum acetoxidans type strain (5575).</title>
        <authorList>
            <person name="Spring S."/>
            <person name="Lapidus A."/>
            <person name="Schroder M."/>
            <person name="Gleim D."/>
            <person name="Sims D."/>
            <person name="Meincke L."/>
            <person name="Glavina Del Rio T."/>
            <person name="Tice H."/>
            <person name="Copeland A."/>
            <person name="Cheng J.F."/>
            <person name="Lucas S."/>
            <person name="Chen F."/>
            <person name="Nolan M."/>
            <person name="Bruce D."/>
            <person name="Goodwin L."/>
            <person name="Pitluck S."/>
            <person name="Ivanova N."/>
            <person name="Mavromatis K."/>
            <person name="Mikhailova N."/>
            <person name="Pati A."/>
            <person name="Chen A."/>
            <person name="Palaniappan K."/>
            <person name="Land M."/>
            <person name="Hauser L."/>
            <person name="Chang Y.J."/>
            <person name="Jeffries C.D."/>
            <person name="Chain P."/>
            <person name="Saunders E."/>
            <person name="Brettin T."/>
            <person name="Detter J.C."/>
            <person name="Goker M."/>
            <person name="Bristow J."/>
            <person name="Eisen J.A."/>
            <person name="Markowitz V."/>
            <person name="Hugenholtz P."/>
            <person name="Kyrpides N.C."/>
            <person name="Klenk H.P."/>
            <person name="Han C."/>
        </authorList>
    </citation>
    <scope>NUCLEOTIDE SEQUENCE [LARGE SCALE GENOMIC DNA]</scope>
    <source>
        <strain evidence="2">ATCC 49208 / DSM 771 / VKM B-1644</strain>
    </source>
</reference>
<evidence type="ECO:0000313" key="1">
    <source>
        <dbReference type="EMBL" id="ACV63000.1"/>
    </source>
</evidence>
<gene>
    <name evidence="1" type="ordered locus">Dtox_2179</name>
</gene>